<gene>
    <name evidence="1" type="ORF">RUM43_014796</name>
</gene>
<sequence>MKALFVPIIAIRYELESVGVKKSDYIKYHLPTEFSVKKDNNHISQKTKIQNLIVYLSDSVE</sequence>
<name>A0AAN8PI27_POLSC</name>
<proteinExistence type="predicted"/>
<dbReference type="EMBL" id="JAWJWE010000011">
    <property type="protein sequence ID" value="KAK6630451.1"/>
    <property type="molecule type" value="Genomic_DNA"/>
</dbReference>
<accession>A0AAN8PI27</accession>
<dbReference type="AlphaFoldDB" id="A0AAN8PI27"/>
<dbReference type="Proteomes" id="UP001372834">
    <property type="component" value="Unassembled WGS sequence"/>
</dbReference>
<comment type="caution">
    <text evidence="1">The sequence shown here is derived from an EMBL/GenBank/DDBJ whole genome shotgun (WGS) entry which is preliminary data.</text>
</comment>
<protein>
    <submittedName>
        <fullName evidence="1">Uncharacterized protein</fullName>
    </submittedName>
</protein>
<reference evidence="1 2" key="1">
    <citation type="submission" date="2023-10" db="EMBL/GenBank/DDBJ databases">
        <title>Genomes of two closely related lineages of the louse Polyplax serrata with different host specificities.</title>
        <authorList>
            <person name="Martinu J."/>
            <person name="Tarabai H."/>
            <person name="Stefka J."/>
            <person name="Hypsa V."/>
        </authorList>
    </citation>
    <scope>NUCLEOTIDE SEQUENCE [LARGE SCALE GENOMIC DNA]</scope>
    <source>
        <strain evidence="1">HR10_N</strain>
    </source>
</reference>
<evidence type="ECO:0000313" key="2">
    <source>
        <dbReference type="Proteomes" id="UP001372834"/>
    </source>
</evidence>
<organism evidence="1 2">
    <name type="scientific">Polyplax serrata</name>
    <name type="common">Common mouse louse</name>
    <dbReference type="NCBI Taxonomy" id="468196"/>
    <lineage>
        <taxon>Eukaryota</taxon>
        <taxon>Metazoa</taxon>
        <taxon>Ecdysozoa</taxon>
        <taxon>Arthropoda</taxon>
        <taxon>Hexapoda</taxon>
        <taxon>Insecta</taxon>
        <taxon>Pterygota</taxon>
        <taxon>Neoptera</taxon>
        <taxon>Paraneoptera</taxon>
        <taxon>Psocodea</taxon>
        <taxon>Troctomorpha</taxon>
        <taxon>Phthiraptera</taxon>
        <taxon>Anoplura</taxon>
        <taxon>Polyplacidae</taxon>
        <taxon>Polyplax</taxon>
    </lineage>
</organism>
<evidence type="ECO:0000313" key="1">
    <source>
        <dbReference type="EMBL" id="KAK6630451.1"/>
    </source>
</evidence>